<feature type="non-terminal residue" evidence="4">
    <location>
        <position position="1"/>
    </location>
</feature>
<dbReference type="InterPro" id="IPR036770">
    <property type="entry name" value="Ankyrin_rpt-contain_sf"/>
</dbReference>
<keyword evidence="2 3" id="KW-0040">ANK repeat</keyword>
<dbReference type="AlphaFoldDB" id="A0A0H5R8V1"/>
<evidence type="ECO:0000313" key="4">
    <source>
        <dbReference type="EMBL" id="CRZ04789.1"/>
    </source>
</evidence>
<reference evidence="4" key="1">
    <citation type="submission" date="2015-04" db="EMBL/GenBank/DDBJ databases">
        <title>The genome sequence of the plant pathogenic Rhizarian Plasmodiophora brassicae reveals insights in its biotrophic life cycle and the origin of chitin synthesis.</title>
        <authorList>
            <person name="Schwelm A."/>
            <person name="Fogelqvist J."/>
            <person name="Knaust A."/>
            <person name="Julke S."/>
            <person name="Lilja T."/>
            <person name="Dhandapani V."/>
            <person name="Bonilla-Rosso G."/>
            <person name="Karlsson M."/>
            <person name="Shevchenko A."/>
            <person name="Choi S.R."/>
            <person name="Kim H.G."/>
            <person name="Park J.Y."/>
            <person name="Lim Y.P."/>
            <person name="Ludwig-Muller J."/>
            <person name="Dixelius C."/>
        </authorList>
    </citation>
    <scope>NUCLEOTIDE SEQUENCE</scope>
    <source>
        <tissue evidence="4">Potato root galls</tissue>
    </source>
</reference>
<proteinExistence type="predicted"/>
<evidence type="ECO:0000256" key="3">
    <source>
        <dbReference type="PROSITE-ProRule" id="PRU00023"/>
    </source>
</evidence>
<dbReference type="PANTHER" id="PTHR24173:SF74">
    <property type="entry name" value="ANKYRIN REPEAT DOMAIN-CONTAINING PROTEIN 16"/>
    <property type="match status" value="1"/>
</dbReference>
<name>A0A0H5R8V1_9EUKA</name>
<sequence>YRCTHDRCLDGDTLTSGDRAPFRRLPSNVLVSVFQFHLPPVDRSFVDEFPAELAIVFRHRANFYRKEDGLLVAIENLEPVGVIQVLLDRECDVAARGNYFSTAFVLAARFECEPEIGALLLKYGADINDTDCRYYTALMYALFFGRVDWVEMLLKNGADAAARGRRNQSALIYATMSDVECEYSLHAVHFKQKLQMRTCVFDFALDFSIFFSVST</sequence>
<keyword evidence="1" id="KW-0677">Repeat</keyword>
<dbReference type="EMBL" id="HACM01004347">
    <property type="protein sequence ID" value="CRZ04789.1"/>
    <property type="molecule type" value="Transcribed_RNA"/>
</dbReference>
<accession>A0A0H5R8V1</accession>
<evidence type="ECO:0000256" key="2">
    <source>
        <dbReference type="ARBA" id="ARBA00023043"/>
    </source>
</evidence>
<dbReference type="InterPro" id="IPR002110">
    <property type="entry name" value="Ankyrin_rpt"/>
</dbReference>
<dbReference type="SUPFAM" id="SSF48403">
    <property type="entry name" value="Ankyrin repeat"/>
    <property type="match status" value="1"/>
</dbReference>
<dbReference type="SMART" id="SM00248">
    <property type="entry name" value="ANK"/>
    <property type="match status" value="3"/>
</dbReference>
<dbReference type="Pfam" id="PF12796">
    <property type="entry name" value="Ank_2"/>
    <property type="match status" value="1"/>
</dbReference>
<dbReference type="Gene3D" id="1.25.40.20">
    <property type="entry name" value="Ankyrin repeat-containing domain"/>
    <property type="match status" value="1"/>
</dbReference>
<evidence type="ECO:0000256" key="1">
    <source>
        <dbReference type="ARBA" id="ARBA00022737"/>
    </source>
</evidence>
<feature type="repeat" description="ANK" evidence="3">
    <location>
        <begin position="133"/>
        <end position="165"/>
    </location>
</feature>
<protein>
    <submittedName>
        <fullName evidence="4">Uncharacterized protein</fullName>
    </submittedName>
</protein>
<dbReference type="PROSITE" id="PS50088">
    <property type="entry name" value="ANK_REPEAT"/>
    <property type="match status" value="1"/>
</dbReference>
<dbReference type="PANTHER" id="PTHR24173">
    <property type="entry name" value="ANKYRIN REPEAT CONTAINING"/>
    <property type="match status" value="1"/>
</dbReference>
<organism evidence="4">
    <name type="scientific">Spongospora subterranea</name>
    <dbReference type="NCBI Taxonomy" id="70186"/>
    <lineage>
        <taxon>Eukaryota</taxon>
        <taxon>Sar</taxon>
        <taxon>Rhizaria</taxon>
        <taxon>Endomyxa</taxon>
        <taxon>Phytomyxea</taxon>
        <taxon>Plasmodiophorida</taxon>
        <taxon>Plasmodiophoridae</taxon>
        <taxon>Spongospora</taxon>
    </lineage>
</organism>